<dbReference type="EMBL" id="CP040098">
    <property type="protein sequence ID" value="QCQ23468.1"/>
    <property type="molecule type" value="Genomic_DNA"/>
</dbReference>
<accession>A0A4P8L617</accession>
<feature type="binding site" evidence="8">
    <location>
        <position position="159"/>
    </location>
    <ligand>
        <name>L-tyrosine</name>
        <dbReference type="ChEBI" id="CHEBI:58315"/>
    </ligand>
</feature>
<comment type="catalytic activity">
    <reaction evidence="7 8">
        <text>tRNA(Tyr) + L-tyrosine + ATP = L-tyrosyl-tRNA(Tyr) + AMP + diphosphate + H(+)</text>
        <dbReference type="Rhea" id="RHEA:10220"/>
        <dbReference type="Rhea" id="RHEA-COMP:9706"/>
        <dbReference type="Rhea" id="RHEA-COMP:9707"/>
        <dbReference type="ChEBI" id="CHEBI:15378"/>
        <dbReference type="ChEBI" id="CHEBI:30616"/>
        <dbReference type="ChEBI" id="CHEBI:33019"/>
        <dbReference type="ChEBI" id="CHEBI:58315"/>
        <dbReference type="ChEBI" id="CHEBI:78442"/>
        <dbReference type="ChEBI" id="CHEBI:78536"/>
        <dbReference type="ChEBI" id="CHEBI:456215"/>
        <dbReference type="EC" id="6.1.1.1"/>
    </reaction>
</comment>
<feature type="short sequence motif" description="'KMSKS' region" evidence="8">
    <location>
        <begin position="219"/>
        <end position="223"/>
    </location>
</feature>
<keyword evidence="3 8" id="KW-0067">ATP-binding</keyword>
<comment type="similarity">
    <text evidence="8">Belongs to the class-I aminoacyl-tRNA synthetase family. TyrS type 1 subfamily.</text>
</comment>
<dbReference type="InterPro" id="IPR002305">
    <property type="entry name" value="aa-tRNA-synth_Ic"/>
</dbReference>
<dbReference type="GO" id="GO:0003723">
    <property type="term" value="F:RNA binding"/>
    <property type="evidence" value="ECO:0007669"/>
    <property type="project" value="UniProtKB-KW"/>
</dbReference>
<gene>
    <name evidence="8" type="primary">tyrS</name>
    <name evidence="11" type="ORF">FDQ92_06285</name>
</gene>
<keyword evidence="1 8" id="KW-0436">Ligase</keyword>
<dbReference type="EC" id="6.1.1.1" evidence="8"/>
<keyword evidence="4 9" id="KW-0694">RNA-binding</keyword>
<evidence type="ECO:0000259" key="10">
    <source>
        <dbReference type="Pfam" id="PF22421"/>
    </source>
</evidence>
<dbReference type="CDD" id="cd00165">
    <property type="entry name" value="S4"/>
    <property type="match status" value="1"/>
</dbReference>
<comment type="function">
    <text evidence="8">Catalyzes the attachment of tyrosine to tRNA(Tyr) in a two-step reaction: tyrosine is first activated by ATP to form Tyr-AMP and then transferred to the acceptor end of tRNA(Tyr).</text>
</comment>
<dbReference type="PANTHER" id="PTHR11766">
    <property type="entry name" value="TYROSYL-TRNA SYNTHETASE"/>
    <property type="match status" value="1"/>
</dbReference>
<feature type="domain" description="Tyrosine--tRNA ligase SYY-like C-terminal" evidence="10">
    <location>
        <begin position="349"/>
        <end position="410"/>
    </location>
</feature>
<dbReference type="InterPro" id="IPR001412">
    <property type="entry name" value="aa-tRNA-synth_I_CS"/>
</dbReference>
<dbReference type="Gene3D" id="3.10.290.10">
    <property type="entry name" value="RNA-binding S4 domain"/>
    <property type="match status" value="1"/>
</dbReference>
<evidence type="ECO:0000256" key="6">
    <source>
        <dbReference type="ARBA" id="ARBA00023146"/>
    </source>
</evidence>
<evidence type="ECO:0000256" key="9">
    <source>
        <dbReference type="PROSITE-ProRule" id="PRU00182"/>
    </source>
</evidence>
<dbReference type="InterPro" id="IPR014729">
    <property type="entry name" value="Rossmann-like_a/b/a_fold"/>
</dbReference>
<evidence type="ECO:0000256" key="8">
    <source>
        <dbReference type="HAMAP-Rule" id="MF_02006"/>
    </source>
</evidence>
<evidence type="ECO:0000256" key="3">
    <source>
        <dbReference type="ARBA" id="ARBA00022840"/>
    </source>
</evidence>
<comment type="subunit">
    <text evidence="8">Homodimer.</text>
</comment>
<feature type="binding site" evidence="8">
    <location>
        <position position="26"/>
    </location>
    <ligand>
        <name>L-tyrosine</name>
        <dbReference type="ChEBI" id="CHEBI:58315"/>
    </ligand>
</feature>
<evidence type="ECO:0000256" key="2">
    <source>
        <dbReference type="ARBA" id="ARBA00022741"/>
    </source>
</evidence>
<evidence type="ECO:0000256" key="7">
    <source>
        <dbReference type="ARBA" id="ARBA00048248"/>
    </source>
</evidence>
<dbReference type="KEGG" id="dax:FDQ92_06285"/>
<dbReference type="AlphaFoldDB" id="A0A4P8L617"/>
<dbReference type="Gene3D" id="1.10.240.10">
    <property type="entry name" value="Tyrosyl-Transfer RNA Synthetase"/>
    <property type="match status" value="1"/>
</dbReference>
<dbReference type="PRINTS" id="PR01040">
    <property type="entry name" value="TRNASYNTHTYR"/>
</dbReference>
<dbReference type="Proteomes" id="UP000298602">
    <property type="component" value="Chromosome"/>
</dbReference>
<dbReference type="PANTHER" id="PTHR11766:SF0">
    <property type="entry name" value="TYROSINE--TRNA LIGASE, MITOCHONDRIAL"/>
    <property type="match status" value="1"/>
</dbReference>
<evidence type="ECO:0000313" key="11">
    <source>
        <dbReference type="EMBL" id="QCQ23468.1"/>
    </source>
</evidence>
<evidence type="ECO:0000256" key="4">
    <source>
        <dbReference type="ARBA" id="ARBA00022884"/>
    </source>
</evidence>
<dbReference type="PROSITE" id="PS50889">
    <property type="entry name" value="S4"/>
    <property type="match status" value="1"/>
</dbReference>
<dbReference type="InterPro" id="IPR036986">
    <property type="entry name" value="S4_RNA-bd_sf"/>
</dbReference>
<protein>
    <recommendedName>
        <fullName evidence="8">Tyrosine--tRNA ligase</fullName>
        <ecNumber evidence="8">6.1.1.1</ecNumber>
    </recommendedName>
    <alternativeName>
        <fullName evidence="8">Tyrosyl-tRNA synthetase</fullName>
        <shortName evidence="8">TyrRS</shortName>
    </alternativeName>
</protein>
<dbReference type="InterPro" id="IPR024107">
    <property type="entry name" value="Tyr-tRNA-ligase_bac_1"/>
</dbReference>
<keyword evidence="2 8" id="KW-0547">Nucleotide-binding</keyword>
<dbReference type="GO" id="GO:0005524">
    <property type="term" value="F:ATP binding"/>
    <property type="evidence" value="ECO:0007669"/>
    <property type="project" value="UniProtKB-UniRule"/>
</dbReference>
<feature type="binding site" evidence="8">
    <location>
        <position position="163"/>
    </location>
    <ligand>
        <name>L-tyrosine</name>
        <dbReference type="ChEBI" id="CHEBI:58315"/>
    </ligand>
</feature>
<dbReference type="Pfam" id="PF22421">
    <property type="entry name" value="SYY_C-terminal"/>
    <property type="match status" value="1"/>
</dbReference>
<evidence type="ECO:0000256" key="1">
    <source>
        <dbReference type="ARBA" id="ARBA00022598"/>
    </source>
</evidence>
<dbReference type="GO" id="GO:0005829">
    <property type="term" value="C:cytosol"/>
    <property type="evidence" value="ECO:0007669"/>
    <property type="project" value="TreeGrafter"/>
</dbReference>
<dbReference type="FunFam" id="1.10.240.10:FF:000001">
    <property type="entry name" value="Tyrosine--tRNA ligase"/>
    <property type="match status" value="1"/>
</dbReference>
<keyword evidence="12" id="KW-1185">Reference proteome</keyword>
<dbReference type="InterPro" id="IPR002307">
    <property type="entry name" value="Tyr-tRNA-ligase"/>
</dbReference>
<dbReference type="RefSeq" id="WP_137425733.1">
    <property type="nucleotide sequence ID" value="NZ_CP040098.1"/>
</dbReference>
<feature type="binding site" evidence="8">
    <location>
        <position position="222"/>
    </location>
    <ligand>
        <name>ATP</name>
        <dbReference type="ChEBI" id="CHEBI:30616"/>
    </ligand>
</feature>
<reference evidence="11 12" key="2">
    <citation type="submission" date="2019-05" db="EMBL/GenBank/DDBJ databases">
        <authorList>
            <person name="Suflita J.M."/>
            <person name="Marks C.R."/>
        </authorList>
    </citation>
    <scope>NUCLEOTIDE SEQUENCE [LARGE SCALE GENOMIC DNA]</scope>
    <source>
        <strain evidence="11 12">ALDC</strain>
    </source>
</reference>
<organism evidence="11 12">
    <name type="scientific">Desulfoglaeba alkanexedens ALDC</name>
    <dbReference type="NCBI Taxonomy" id="980445"/>
    <lineage>
        <taxon>Bacteria</taxon>
        <taxon>Pseudomonadati</taxon>
        <taxon>Thermodesulfobacteriota</taxon>
        <taxon>Syntrophobacteria</taxon>
        <taxon>Syntrophobacterales</taxon>
        <taxon>Syntrophobacteraceae</taxon>
        <taxon>Desulfoglaeba</taxon>
    </lineage>
</organism>
<proteinExistence type="inferred from homology"/>
<dbReference type="OrthoDB" id="9804243at2"/>
<dbReference type="Gene3D" id="3.40.50.620">
    <property type="entry name" value="HUPs"/>
    <property type="match status" value="1"/>
</dbReference>
<dbReference type="SUPFAM" id="SSF52374">
    <property type="entry name" value="Nucleotidylyl transferase"/>
    <property type="match status" value="1"/>
</dbReference>
<dbReference type="GO" id="GO:0004831">
    <property type="term" value="F:tyrosine-tRNA ligase activity"/>
    <property type="evidence" value="ECO:0007669"/>
    <property type="project" value="UniProtKB-UniRule"/>
</dbReference>
<evidence type="ECO:0000256" key="5">
    <source>
        <dbReference type="ARBA" id="ARBA00022917"/>
    </source>
</evidence>
<sequence>MDRGFVAQLTDEVGLRSYLDAGATCYVGFDPTADSLHVGHLLPILALVHMQKHGHRPVALVGGGTGMVGDPSGKTEMRQLLDLQTIRSNVEAIGSQLSRFIDFSGGKALILNNADWLLELRYIEFLREIGRYFSVNRMLAAESYKARLESGLNFIEFNYMLLQAYDFYYLAEHHQCLLQMGGNDQWGNIVAGVDLIRRKLGKESFGLTFPLLTTATGEKMGKTAAGAVWLSGDRTSAYDFFQYWVNVDDRDVVRFLRLYTFLPLEEIQAVESLEGQELNACKAVLAYEATALVHGREAALSAFKAAGQAFGRRTLPEDLLPSSSIPRKGGQEAEAIPTSYFSEMELSRGIPAVELFVACGLAASKSAARRLIEQGGAYVNGERIGAVDSPVSLAQLGRDGILLRAGKKKVHRVQVGR</sequence>
<keyword evidence="6 8" id="KW-0030">Aminoacyl-tRNA synthetase</keyword>
<dbReference type="SUPFAM" id="SSF55174">
    <property type="entry name" value="Alpha-L RNA-binding motif"/>
    <property type="match status" value="1"/>
</dbReference>
<keyword evidence="8" id="KW-0963">Cytoplasm</keyword>
<comment type="subcellular location">
    <subcellularLocation>
        <location evidence="8">Cytoplasm</location>
    </subcellularLocation>
</comment>
<name>A0A4P8L617_9BACT</name>
<feature type="short sequence motif" description="'HIGH' region" evidence="8">
    <location>
        <begin position="31"/>
        <end position="40"/>
    </location>
</feature>
<evidence type="ECO:0000313" key="12">
    <source>
        <dbReference type="Proteomes" id="UP000298602"/>
    </source>
</evidence>
<dbReference type="PROSITE" id="PS00178">
    <property type="entry name" value="AA_TRNA_LIGASE_I"/>
    <property type="match status" value="1"/>
</dbReference>
<dbReference type="GO" id="GO:0006437">
    <property type="term" value="P:tyrosyl-tRNA aminoacylation"/>
    <property type="evidence" value="ECO:0007669"/>
    <property type="project" value="UniProtKB-UniRule"/>
</dbReference>
<dbReference type="Pfam" id="PF00579">
    <property type="entry name" value="tRNA-synt_1b"/>
    <property type="match status" value="1"/>
</dbReference>
<dbReference type="CDD" id="cd00805">
    <property type="entry name" value="TyrRS_core"/>
    <property type="match status" value="1"/>
</dbReference>
<dbReference type="HAMAP" id="MF_02006">
    <property type="entry name" value="Tyr_tRNA_synth_type1"/>
    <property type="match status" value="1"/>
</dbReference>
<dbReference type="NCBIfam" id="TIGR00234">
    <property type="entry name" value="tyrS"/>
    <property type="match status" value="1"/>
</dbReference>
<reference evidence="11 12" key="1">
    <citation type="submission" date="2019-05" db="EMBL/GenBank/DDBJ databases">
        <title>The Complete Genome Sequence of the n-alkane-degrading Desulfoglaeba alkanexedens ALDC reveals multiple alkylsuccinate synthase gene clusters.</title>
        <authorList>
            <person name="Callaghan A.V."/>
            <person name="Davidova I.A."/>
            <person name="Duncan K.E."/>
            <person name="Morris B."/>
            <person name="McInerney M.J."/>
        </authorList>
    </citation>
    <scope>NUCLEOTIDE SEQUENCE [LARGE SCALE GENOMIC DNA]</scope>
    <source>
        <strain evidence="11 12">ALDC</strain>
    </source>
</reference>
<dbReference type="InterPro" id="IPR024088">
    <property type="entry name" value="Tyr-tRNA-ligase_bac-type"/>
</dbReference>
<keyword evidence="5 8" id="KW-0648">Protein biosynthesis</keyword>
<dbReference type="InterPro" id="IPR054608">
    <property type="entry name" value="SYY-like_C"/>
</dbReference>